<proteinExistence type="predicted"/>
<gene>
    <name evidence="3" type="ORF">AB835_01740</name>
</gene>
<comment type="caution">
    <text evidence="3">The sequence shown here is derived from an EMBL/GenBank/DDBJ whole genome shotgun (WGS) entry which is preliminary data.</text>
</comment>
<feature type="transmembrane region" description="Helical" evidence="2">
    <location>
        <begin position="152"/>
        <end position="174"/>
    </location>
</feature>
<evidence type="ECO:0008006" key="5">
    <source>
        <dbReference type="Google" id="ProtNLM"/>
    </source>
</evidence>
<sequence length="312" mass="34868">MAFRVTQEVLKVAAGTVRCGSCLNIFDAHNAIVDKKSNIPVNKPKSVTSQSKRIDANDESWALDLLKEPDHPTPTTHKNQPQKKIDAKQTKQTSTSQQTPKTAVIEKTNTKIDVSSDEQASQAKQLSDTNTLLNNIELDPIEFHEEYQSSNWPWMIGVTLMSLLLIAQVAWIRFDELSLRRPYRSHYANACYVLGCQLPPLVSIKHIQAQHVVVRSHPEISHALIADATIINRADFEQPYPGLQLRFLNIHGKTVASRSFQPDDYLRGDLMNASIMPVAQPIQLSLAIVDPGESAVNYEMNIVPTLAQSNKK</sequence>
<keyword evidence="2" id="KW-0472">Membrane</keyword>
<protein>
    <recommendedName>
        <fullName evidence="5">Zinc finger/thioredoxin putative domain-containing protein</fullName>
    </recommendedName>
</protein>
<evidence type="ECO:0000256" key="1">
    <source>
        <dbReference type="SAM" id="MobiDB-lite"/>
    </source>
</evidence>
<feature type="compositionally biased region" description="Low complexity" evidence="1">
    <location>
        <begin position="90"/>
        <end position="99"/>
    </location>
</feature>
<organism evidence="3 4">
    <name type="scientific">Candidatus Endobugula sertula</name>
    <name type="common">Bugula neritina bacterial symbiont</name>
    <dbReference type="NCBI Taxonomy" id="62101"/>
    <lineage>
        <taxon>Bacteria</taxon>
        <taxon>Pseudomonadati</taxon>
        <taxon>Pseudomonadota</taxon>
        <taxon>Gammaproteobacteria</taxon>
        <taxon>Cellvibrionales</taxon>
        <taxon>Cellvibrionaceae</taxon>
        <taxon>Candidatus Endobugula</taxon>
    </lineage>
</organism>
<dbReference type="InterPro" id="IPR011723">
    <property type="entry name" value="Znf/thioredoxin_put"/>
</dbReference>
<evidence type="ECO:0000313" key="3">
    <source>
        <dbReference type="EMBL" id="ODS24802.1"/>
    </source>
</evidence>
<dbReference type="Pfam" id="PF11906">
    <property type="entry name" value="DUF3426"/>
    <property type="match status" value="1"/>
</dbReference>
<dbReference type="EMBL" id="MDLC01000004">
    <property type="protein sequence ID" value="ODS24802.1"/>
    <property type="molecule type" value="Genomic_DNA"/>
</dbReference>
<dbReference type="InterPro" id="IPR021834">
    <property type="entry name" value="DUF3426"/>
</dbReference>
<evidence type="ECO:0000256" key="2">
    <source>
        <dbReference type="SAM" id="Phobius"/>
    </source>
</evidence>
<feature type="region of interest" description="Disordered" evidence="1">
    <location>
        <begin position="66"/>
        <end position="125"/>
    </location>
</feature>
<dbReference type="NCBIfam" id="TIGR02098">
    <property type="entry name" value="MJ0042_CXXC"/>
    <property type="match status" value="1"/>
</dbReference>
<keyword evidence="2" id="KW-0812">Transmembrane</keyword>
<dbReference type="STRING" id="62101.AB835_01740"/>
<feature type="compositionally biased region" description="Polar residues" evidence="1">
    <location>
        <begin position="111"/>
        <end position="125"/>
    </location>
</feature>
<evidence type="ECO:0000313" key="4">
    <source>
        <dbReference type="Proteomes" id="UP000242502"/>
    </source>
</evidence>
<reference evidence="3 4" key="1">
    <citation type="journal article" date="2016" name="Appl. Environ. Microbiol.">
        <title>Lack of Overt Genome Reduction in the Bryostatin-Producing Bryozoan Symbiont "Candidatus Endobugula sertula".</title>
        <authorList>
            <person name="Miller I.J."/>
            <person name="Vanee N."/>
            <person name="Fong S.S."/>
            <person name="Lim-Fong G.E."/>
            <person name="Kwan J.C."/>
        </authorList>
    </citation>
    <scope>NUCLEOTIDE SEQUENCE [LARGE SCALE GENOMIC DNA]</scope>
    <source>
        <strain evidence="3">AB1-4</strain>
    </source>
</reference>
<accession>A0A1D2QT88</accession>
<keyword evidence="2" id="KW-1133">Transmembrane helix</keyword>
<name>A0A1D2QT88_9GAMM</name>
<dbReference type="Proteomes" id="UP000242502">
    <property type="component" value="Unassembled WGS sequence"/>
</dbReference>
<dbReference type="AlphaFoldDB" id="A0A1D2QT88"/>